<dbReference type="AlphaFoldDB" id="A0AAU7MVM4"/>
<gene>
    <name evidence="1" type="ORF">ABNE31_13730</name>
</gene>
<protein>
    <submittedName>
        <fullName evidence="1">DUF4249 domain-containing protein</fullName>
    </submittedName>
</protein>
<dbReference type="RefSeq" id="WP_349351547.1">
    <property type="nucleotide sequence ID" value="NZ_CP157804.1"/>
</dbReference>
<accession>A0AAU7MVM4</accession>
<dbReference type="Pfam" id="PF14054">
    <property type="entry name" value="DUF4249"/>
    <property type="match status" value="1"/>
</dbReference>
<evidence type="ECO:0000313" key="1">
    <source>
        <dbReference type="EMBL" id="XBQ22656.1"/>
    </source>
</evidence>
<dbReference type="EMBL" id="CP157804">
    <property type="protein sequence ID" value="XBQ22656.1"/>
    <property type="molecule type" value="Genomic_DNA"/>
</dbReference>
<dbReference type="KEGG" id="fld:ABNE31_13730"/>
<name>A0AAU7MVM4_9FLAO</name>
<proteinExistence type="predicted"/>
<dbReference type="InterPro" id="IPR025345">
    <property type="entry name" value="DUF4249"/>
</dbReference>
<dbReference type="PROSITE" id="PS51257">
    <property type="entry name" value="PROKAR_LIPOPROTEIN"/>
    <property type="match status" value="1"/>
</dbReference>
<sequence length="435" mass="48942">MKFLKVSYRIILGIILLTSLGACLDELDIQTLSNEEQEPVLVVEAVLTDELITQKVYLSRSSLRLDLETDTVYNPNVPLGRGPRDSVDMEGGATVRVLGENGIEFNFTEGEEGTYLSNQPFALEMGVDYTLEIVTSNGREYVSDPLNVQGKSQLTNVYAEKAVSDTGVEGVAIYLDSEPTQGNPKNYRYTYEETYKIIAPYWQENDFELTDYDPTTTPFPTYNLEIVPREIQNRICYNTVFSSTIDQISTVGTGAGIQRHMVRFIGKENFIISHRYSILVKQQVQSADAYSFYETLKSFSQSENVFSQVQPGALNANVRRVDGAEENILGYVEAVTVSERRLFFDYEDFFPGEELPPYAFGFNCNFQTSPLFTVRGCPQGVLDRVDLGLITYYAPYDESLVPLATCIGPYVFVPRLCGDCTLLGDNVEPDFWVEE</sequence>
<reference evidence="1" key="1">
    <citation type="submission" date="2024-05" db="EMBL/GenBank/DDBJ databases">
        <title>Draft Genome Sequences of Flagellimonas sp. MMG031 and Marinobacter sp. MMG032 Isolated from the dinoflagellate Symbiodinium pilosum.</title>
        <authorList>
            <person name="Shikuma N.J."/>
            <person name="Farrell M.V."/>
        </authorList>
    </citation>
    <scope>NUCLEOTIDE SEQUENCE</scope>
    <source>
        <strain evidence="1">MMG031</strain>
    </source>
</reference>
<organism evidence="1">
    <name type="scientific">Flagellimonas sp. MMG031</name>
    <dbReference type="NCBI Taxonomy" id="3158549"/>
    <lineage>
        <taxon>Bacteria</taxon>
        <taxon>Pseudomonadati</taxon>
        <taxon>Bacteroidota</taxon>
        <taxon>Flavobacteriia</taxon>
        <taxon>Flavobacteriales</taxon>
        <taxon>Flavobacteriaceae</taxon>
        <taxon>Flagellimonas</taxon>
    </lineage>
</organism>